<reference evidence="2 3" key="1">
    <citation type="journal article" date="2021" name="Environ. Microbiol.">
        <title>Gene family expansions and transcriptome signatures uncover fungal adaptations to wood decay.</title>
        <authorList>
            <person name="Hage H."/>
            <person name="Miyauchi S."/>
            <person name="Viragh M."/>
            <person name="Drula E."/>
            <person name="Min B."/>
            <person name="Chaduli D."/>
            <person name="Navarro D."/>
            <person name="Favel A."/>
            <person name="Norest M."/>
            <person name="Lesage-Meessen L."/>
            <person name="Balint B."/>
            <person name="Merenyi Z."/>
            <person name="de Eugenio L."/>
            <person name="Morin E."/>
            <person name="Martinez A.T."/>
            <person name="Baldrian P."/>
            <person name="Stursova M."/>
            <person name="Martinez M.J."/>
            <person name="Novotny C."/>
            <person name="Magnuson J.K."/>
            <person name="Spatafora J.W."/>
            <person name="Maurice S."/>
            <person name="Pangilinan J."/>
            <person name="Andreopoulos W."/>
            <person name="LaButti K."/>
            <person name="Hundley H."/>
            <person name="Na H."/>
            <person name="Kuo A."/>
            <person name="Barry K."/>
            <person name="Lipzen A."/>
            <person name="Henrissat B."/>
            <person name="Riley R."/>
            <person name="Ahrendt S."/>
            <person name="Nagy L.G."/>
            <person name="Grigoriev I.V."/>
            <person name="Martin F."/>
            <person name="Rosso M.N."/>
        </authorList>
    </citation>
    <scope>NUCLEOTIDE SEQUENCE [LARGE SCALE GENOMIC DNA]</scope>
    <source>
        <strain evidence="2 3">CIRM-BRFM 1785</strain>
    </source>
</reference>
<dbReference type="Proteomes" id="UP000814176">
    <property type="component" value="Unassembled WGS sequence"/>
</dbReference>
<accession>A0ABQ8K5T8</accession>
<dbReference type="GeneID" id="72005506"/>
<dbReference type="PANTHER" id="PTHR34598:SF3">
    <property type="entry name" value="OXIDOREDUCTASE AN1597"/>
    <property type="match status" value="1"/>
</dbReference>
<dbReference type="InterPro" id="IPR044053">
    <property type="entry name" value="AsaB-like"/>
</dbReference>
<dbReference type="NCBIfam" id="NF041278">
    <property type="entry name" value="CmcJ_NvfI_EfuI"/>
    <property type="match status" value="1"/>
</dbReference>
<sequence>MSAEPQFVDAHLLYFSPPKDGSKPYTHVNNDPVTGERRINWVPEEHIVQIENLRGKEDSVTLDTAGYHYGRSPSAHKAFTSDDDIKAEYYPESIELLKKITGASRVVPFDHTIRRRRPGEFDDSPERRQPVPNVHVDQTAASATARVQRHLPAEEVPALLGGRFQIINLWRPIGRPAYDWPLALCDYRSVDPKTDLVPTDLIYENMTGETNGVLFNPNHKWKYLRGMTPEEYVLIKW</sequence>
<gene>
    <name evidence="2" type="ORF">C8Q71DRAFT_778463</name>
</gene>
<evidence type="ECO:0008006" key="4">
    <source>
        <dbReference type="Google" id="ProtNLM"/>
    </source>
</evidence>
<dbReference type="PANTHER" id="PTHR34598">
    <property type="entry name" value="BLL6449 PROTEIN"/>
    <property type="match status" value="1"/>
</dbReference>
<keyword evidence="3" id="KW-1185">Reference proteome</keyword>
<evidence type="ECO:0000256" key="1">
    <source>
        <dbReference type="ARBA" id="ARBA00023604"/>
    </source>
</evidence>
<evidence type="ECO:0000313" key="3">
    <source>
        <dbReference type="Proteomes" id="UP000814176"/>
    </source>
</evidence>
<dbReference type="RefSeq" id="XP_047775337.1">
    <property type="nucleotide sequence ID" value="XM_047924774.1"/>
</dbReference>
<comment type="caution">
    <text evidence="2">The sequence shown here is derived from an EMBL/GenBank/DDBJ whole genome shotgun (WGS) entry which is preliminary data.</text>
</comment>
<proteinExistence type="inferred from homology"/>
<dbReference type="EMBL" id="JADCUA010000022">
    <property type="protein sequence ID" value="KAH9832318.1"/>
    <property type="molecule type" value="Genomic_DNA"/>
</dbReference>
<comment type="similarity">
    <text evidence="1">Belongs to the asaB hydroxylase/desaturase family.</text>
</comment>
<organism evidence="2 3">
    <name type="scientific">Rhodofomes roseus</name>
    <dbReference type="NCBI Taxonomy" id="34475"/>
    <lineage>
        <taxon>Eukaryota</taxon>
        <taxon>Fungi</taxon>
        <taxon>Dikarya</taxon>
        <taxon>Basidiomycota</taxon>
        <taxon>Agaricomycotina</taxon>
        <taxon>Agaricomycetes</taxon>
        <taxon>Polyporales</taxon>
        <taxon>Rhodofomes</taxon>
    </lineage>
</organism>
<name>A0ABQ8K5T8_9APHY</name>
<protein>
    <recommendedName>
        <fullName evidence="4">Methyltransferase</fullName>
    </recommendedName>
</protein>
<evidence type="ECO:0000313" key="2">
    <source>
        <dbReference type="EMBL" id="KAH9832318.1"/>
    </source>
</evidence>